<protein>
    <submittedName>
        <fullName evidence="2">Uncharacterized protein</fullName>
    </submittedName>
</protein>
<feature type="region of interest" description="Disordered" evidence="1">
    <location>
        <begin position="56"/>
        <end position="105"/>
    </location>
</feature>
<evidence type="ECO:0000313" key="2">
    <source>
        <dbReference type="EMBL" id="KAF0927273.1"/>
    </source>
</evidence>
<dbReference type="OrthoDB" id="721423at2759"/>
<feature type="compositionally biased region" description="Polar residues" evidence="1">
    <location>
        <begin position="10"/>
        <end position="19"/>
    </location>
</feature>
<feature type="compositionally biased region" description="Basic residues" evidence="1">
    <location>
        <begin position="67"/>
        <end position="91"/>
    </location>
</feature>
<dbReference type="AlphaFoldDB" id="A0A6G1ERI8"/>
<sequence length="173" mass="19141">MWSGKRGHNARTQARNSRGQIAHASEVYYVDSDSDIDVVADPAAIRVALEVRTIGAKRGKGAASSGGKKKVPVSSAKKGRRALSTSSKKKAVTSIETPSDEDSSFDRSEFFEDYHLPEPVAKEKLKSIIDQAKADCNGSIDHRAHEFVTESKRDVEKRFDKLYQAIKNYMPKN</sequence>
<dbReference type="EMBL" id="SPHZ02000003">
    <property type="protein sequence ID" value="KAF0927273.1"/>
    <property type="molecule type" value="Genomic_DNA"/>
</dbReference>
<proteinExistence type="predicted"/>
<dbReference type="Proteomes" id="UP000479710">
    <property type="component" value="Unassembled WGS sequence"/>
</dbReference>
<organism evidence="2 3">
    <name type="scientific">Oryza meyeriana var. granulata</name>
    <dbReference type="NCBI Taxonomy" id="110450"/>
    <lineage>
        <taxon>Eukaryota</taxon>
        <taxon>Viridiplantae</taxon>
        <taxon>Streptophyta</taxon>
        <taxon>Embryophyta</taxon>
        <taxon>Tracheophyta</taxon>
        <taxon>Spermatophyta</taxon>
        <taxon>Magnoliopsida</taxon>
        <taxon>Liliopsida</taxon>
        <taxon>Poales</taxon>
        <taxon>Poaceae</taxon>
        <taxon>BOP clade</taxon>
        <taxon>Oryzoideae</taxon>
        <taxon>Oryzeae</taxon>
        <taxon>Oryzinae</taxon>
        <taxon>Oryza</taxon>
        <taxon>Oryza meyeriana</taxon>
    </lineage>
</organism>
<feature type="region of interest" description="Disordered" evidence="1">
    <location>
        <begin position="1"/>
        <end position="22"/>
    </location>
</feature>
<gene>
    <name evidence="2" type="ORF">E2562_031478</name>
</gene>
<evidence type="ECO:0000256" key="1">
    <source>
        <dbReference type="SAM" id="MobiDB-lite"/>
    </source>
</evidence>
<comment type="caution">
    <text evidence="2">The sequence shown here is derived from an EMBL/GenBank/DDBJ whole genome shotgun (WGS) entry which is preliminary data.</text>
</comment>
<accession>A0A6G1ERI8</accession>
<evidence type="ECO:0000313" key="3">
    <source>
        <dbReference type="Proteomes" id="UP000479710"/>
    </source>
</evidence>
<keyword evidence="3" id="KW-1185">Reference proteome</keyword>
<name>A0A6G1ERI8_9ORYZ</name>
<reference evidence="2 3" key="1">
    <citation type="submission" date="2019-11" db="EMBL/GenBank/DDBJ databases">
        <title>Whole genome sequence of Oryza granulata.</title>
        <authorList>
            <person name="Li W."/>
        </authorList>
    </citation>
    <scope>NUCLEOTIDE SEQUENCE [LARGE SCALE GENOMIC DNA]</scope>
    <source>
        <strain evidence="3">cv. Menghai</strain>
        <tissue evidence="2">Leaf</tissue>
    </source>
</reference>